<dbReference type="AlphaFoldDB" id="A0A518K9W7"/>
<sequence>MPYARLCFLIPLAVAVACFAALGVTALLGWPGEHGVSALQFCEAIQNGFVAQPANTFSNLGFLAIGLGIGWQASRDVAARKAATWSNRMVTTVFYPSTSASCSILIGAGSTSLHASTTRWGAELDLLSMHLWGAWMIAYATTRLLRLGDRHFVQLWMAQAAAIAARLAFGEPYTIKGSTLFGAMVATAVGIELIGAWRNRRRQKTDLRYLGWGAVTFLTAYACFLTSGTDGPWCDPYSLWQGHAVWHLLCAGATAFVYLYARSERLLAQPLET</sequence>
<feature type="transmembrane region" description="Helical" evidence="7">
    <location>
        <begin position="152"/>
        <end position="169"/>
    </location>
</feature>
<evidence type="ECO:0000256" key="4">
    <source>
        <dbReference type="ARBA" id="ARBA00022989"/>
    </source>
</evidence>
<evidence type="ECO:0000256" key="7">
    <source>
        <dbReference type="SAM" id="Phobius"/>
    </source>
</evidence>
<comment type="cofactor">
    <cofactor evidence="6">
        <name>Zn(2+)</name>
        <dbReference type="ChEBI" id="CHEBI:29105"/>
    </cofactor>
</comment>
<keyword evidence="4 7" id="KW-1133">Transmembrane helix</keyword>
<dbReference type="Pfam" id="PF05875">
    <property type="entry name" value="Ceramidase"/>
    <property type="match status" value="1"/>
</dbReference>
<organism evidence="8 9">
    <name type="scientific">Botrimarina mediterranea</name>
    <dbReference type="NCBI Taxonomy" id="2528022"/>
    <lineage>
        <taxon>Bacteria</taxon>
        <taxon>Pseudomonadati</taxon>
        <taxon>Planctomycetota</taxon>
        <taxon>Planctomycetia</taxon>
        <taxon>Pirellulales</taxon>
        <taxon>Lacipirellulaceae</taxon>
        <taxon>Botrimarina</taxon>
    </lineage>
</organism>
<dbReference type="EMBL" id="CP036349">
    <property type="protein sequence ID" value="QDV74582.1"/>
    <property type="molecule type" value="Genomic_DNA"/>
</dbReference>
<evidence type="ECO:0000256" key="1">
    <source>
        <dbReference type="ARBA" id="ARBA00004141"/>
    </source>
</evidence>
<feature type="transmembrane region" description="Helical" evidence="7">
    <location>
        <begin position="240"/>
        <end position="261"/>
    </location>
</feature>
<dbReference type="GO" id="GO:0016811">
    <property type="term" value="F:hydrolase activity, acting on carbon-nitrogen (but not peptide) bonds, in linear amides"/>
    <property type="evidence" value="ECO:0007669"/>
    <property type="project" value="InterPro"/>
</dbReference>
<feature type="transmembrane region" description="Helical" evidence="7">
    <location>
        <begin position="127"/>
        <end position="145"/>
    </location>
</feature>
<keyword evidence="9" id="KW-1185">Reference proteome</keyword>
<evidence type="ECO:0000313" key="8">
    <source>
        <dbReference type="EMBL" id="QDV74582.1"/>
    </source>
</evidence>
<dbReference type="Proteomes" id="UP000316426">
    <property type="component" value="Chromosome"/>
</dbReference>
<comment type="subcellular location">
    <subcellularLocation>
        <location evidence="1">Membrane</location>
        <topology evidence="1">Multi-pass membrane protein</topology>
    </subcellularLocation>
</comment>
<feature type="transmembrane region" description="Helical" evidence="7">
    <location>
        <begin position="175"/>
        <end position="197"/>
    </location>
</feature>
<feature type="binding site" evidence="6">
    <location>
        <position position="247"/>
    </location>
    <ligand>
        <name>Zn(2+)</name>
        <dbReference type="ChEBI" id="CHEBI:29105"/>
        <note>catalytic</note>
    </ligand>
</feature>
<gene>
    <name evidence="8" type="ORF">Spa11_27880</name>
</gene>
<dbReference type="GO" id="GO:0006672">
    <property type="term" value="P:ceramide metabolic process"/>
    <property type="evidence" value="ECO:0007669"/>
    <property type="project" value="InterPro"/>
</dbReference>
<evidence type="ECO:0000313" key="9">
    <source>
        <dbReference type="Proteomes" id="UP000316426"/>
    </source>
</evidence>
<accession>A0A518K9W7</accession>
<dbReference type="InterPro" id="IPR008901">
    <property type="entry name" value="ACER"/>
</dbReference>
<reference evidence="8 9" key="1">
    <citation type="submission" date="2019-02" db="EMBL/GenBank/DDBJ databases">
        <title>Deep-cultivation of Planctomycetes and their phenomic and genomic characterization uncovers novel biology.</title>
        <authorList>
            <person name="Wiegand S."/>
            <person name="Jogler M."/>
            <person name="Boedeker C."/>
            <person name="Pinto D."/>
            <person name="Vollmers J."/>
            <person name="Rivas-Marin E."/>
            <person name="Kohn T."/>
            <person name="Peeters S.H."/>
            <person name="Heuer A."/>
            <person name="Rast P."/>
            <person name="Oberbeckmann S."/>
            <person name="Bunk B."/>
            <person name="Jeske O."/>
            <person name="Meyerdierks A."/>
            <person name="Storesund J.E."/>
            <person name="Kallscheuer N."/>
            <person name="Luecker S."/>
            <person name="Lage O.M."/>
            <person name="Pohl T."/>
            <person name="Merkel B.J."/>
            <person name="Hornburger P."/>
            <person name="Mueller R.-W."/>
            <person name="Bruemmer F."/>
            <person name="Labrenz M."/>
            <person name="Spormann A.M."/>
            <person name="Op den Camp H."/>
            <person name="Overmann J."/>
            <person name="Amann R."/>
            <person name="Jetten M.S.M."/>
            <person name="Mascher T."/>
            <person name="Medema M.H."/>
            <person name="Devos D.P."/>
            <person name="Kaster A.-K."/>
            <person name="Ovreas L."/>
            <person name="Rohde M."/>
            <person name="Galperin M.Y."/>
            <person name="Jogler C."/>
        </authorList>
    </citation>
    <scope>NUCLEOTIDE SEQUENCE [LARGE SCALE GENOMIC DNA]</scope>
    <source>
        <strain evidence="8 9">Spa11</strain>
    </source>
</reference>
<dbReference type="RefSeq" id="WP_145113113.1">
    <property type="nucleotide sequence ID" value="NZ_CP036349.1"/>
</dbReference>
<protein>
    <submittedName>
        <fullName evidence="8">Ceramidase</fullName>
    </submittedName>
</protein>
<feature type="binding site" evidence="6">
    <location>
        <position position="114"/>
    </location>
    <ligand>
        <name>Zn(2+)</name>
        <dbReference type="ChEBI" id="CHEBI:29105"/>
        <note>catalytic</note>
    </ligand>
</feature>
<feature type="binding site" evidence="6">
    <location>
        <position position="243"/>
    </location>
    <ligand>
        <name>Zn(2+)</name>
        <dbReference type="ChEBI" id="CHEBI:29105"/>
        <note>catalytic</note>
    </ligand>
</feature>
<dbReference type="GO" id="GO:0016020">
    <property type="term" value="C:membrane"/>
    <property type="evidence" value="ECO:0007669"/>
    <property type="project" value="UniProtKB-SubCell"/>
</dbReference>
<dbReference type="KEGG" id="bmei:Spa11_27880"/>
<evidence type="ECO:0000256" key="3">
    <source>
        <dbReference type="ARBA" id="ARBA00022801"/>
    </source>
</evidence>
<name>A0A518K9W7_9BACT</name>
<feature type="transmembrane region" description="Helical" evidence="7">
    <location>
        <begin position="209"/>
        <end position="228"/>
    </location>
</feature>
<dbReference type="PROSITE" id="PS51257">
    <property type="entry name" value="PROKAR_LIPOPROTEIN"/>
    <property type="match status" value="1"/>
</dbReference>
<keyword evidence="2 7" id="KW-0812">Transmembrane</keyword>
<dbReference type="GO" id="GO:0046872">
    <property type="term" value="F:metal ion binding"/>
    <property type="evidence" value="ECO:0007669"/>
    <property type="project" value="UniProtKB-KW"/>
</dbReference>
<keyword evidence="3" id="KW-0378">Hydrolase</keyword>
<evidence type="ECO:0000256" key="2">
    <source>
        <dbReference type="ARBA" id="ARBA00022692"/>
    </source>
</evidence>
<feature type="transmembrane region" description="Helical" evidence="7">
    <location>
        <begin position="54"/>
        <end position="73"/>
    </location>
</feature>
<evidence type="ECO:0000256" key="5">
    <source>
        <dbReference type="ARBA" id="ARBA00023136"/>
    </source>
</evidence>
<keyword evidence="6" id="KW-0862">Zinc</keyword>
<proteinExistence type="predicted"/>
<keyword evidence="5 7" id="KW-0472">Membrane</keyword>
<evidence type="ECO:0000256" key="6">
    <source>
        <dbReference type="PIRSR" id="PIRSR608901-2"/>
    </source>
</evidence>
<keyword evidence="6" id="KW-0479">Metal-binding</keyword>
<feature type="transmembrane region" description="Helical" evidence="7">
    <location>
        <begin position="93"/>
        <end position="115"/>
    </location>
</feature>